<proteinExistence type="predicted"/>
<keyword evidence="2" id="KW-1185">Reference proteome</keyword>
<accession>A0ABU9I3L1</accession>
<reference evidence="1 2" key="1">
    <citation type="submission" date="2024-04" db="EMBL/GenBank/DDBJ databases">
        <title>Flavobacterium sp. DGU41 16S ribosomal RNA gene Genome sequencing and assembly.</title>
        <authorList>
            <person name="Park S."/>
        </authorList>
    </citation>
    <scope>NUCLEOTIDE SEQUENCE [LARGE SCALE GENOMIC DNA]</scope>
    <source>
        <strain evidence="1 2">DGU41</strain>
    </source>
</reference>
<evidence type="ECO:0008006" key="3">
    <source>
        <dbReference type="Google" id="ProtNLM"/>
    </source>
</evidence>
<dbReference type="RefSeq" id="WP_341681801.1">
    <property type="nucleotide sequence ID" value="NZ_JBBYHT010000001.1"/>
</dbReference>
<comment type="caution">
    <text evidence="1">The sequence shown here is derived from an EMBL/GenBank/DDBJ whole genome shotgun (WGS) entry which is preliminary data.</text>
</comment>
<sequence length="214" mass="25501">MKKLLLFLFIISFYGYSQDLKKEILIDVNNDTINSETFLKKLKRSDVGYSIFESDTINTLKLVKSNKRFELFEHYKVGILDSSKKTKIISELELLTDTKINLSDVIVINFYIDEKAVNQRPCIEFYLSDYQYKNFFKKNKNVKQFFVTDKTYHYDSKKTIRDKNKIIEDLIFPNALKCGNYLIIFPTNDFIIKYGEYRQEVILEFINDYKVNNN</sequence>
<dbReference type="Proteomes" id="UP001393056">
    <property type="component" value="Unassembled WGS sequence"/>
</dbReference>
<dbReference type="EMBL" id="JBBYHT010000001">
    <property type="protein sequence ID" value="MEL1246990.1"/>
    <property type="molecule type" value="Genomic_DNA"/>
</dbReference>
<name>A0ABU9I3L1_9FLAO</name>
<protein>
    <recommendedName>
        <fullName evidence="3">DUF4163 domain-containing protein</fullName>
    </recommendedName>
</protein>
<evidence type="ECO:0000313" key="2">
    <source>
        <dbReference type="Proteomes" id="UP001393056"/>
    </source>
</evidence>
<gene>
    <name evidence="1" type="ORF">AAEO58_02940</name>
</gene>
<organism evidence="1 2">
    <name type="scientific">Flavobacterium helocola</name>
    <dbReference type="NCBI Taxonomy" id="3139139"/>
    <lineage>
        <taxon>Bacteria</taxon>
        <taxon>Pseudomonadati</taxon>
        <taxon>Bacteroidota</taxon>
        <taxon>Flavobacteriia</taxon>
        <taxon>Flavobacteriales</taxon>
        <taxon>Flavobacteriaceae</taxon>
        <taxon>Flavobacterium</taxon>
    </lineage>
</organism>
<evidence type="ECO:0000313" key="1">
    <source>
        <dbReference type="EMBL" id="MEL1246990.1"/>
    </source>
</evidence>